<name>A0ABX6GRD5_9GAMM</name>
<keyword evidence="1" id="KW-0812">Transmembrane</keyword>
<reference evidence="2 3" key="1">
    <citation type="submission" date="2019-07" db="EMBL/GenBank/DDBJ databases">
        <title>Serratia dokdonensis sp. nov., an elicitor of systemic resistance in Nicotiana Tabacum.</title>
        <authorList>
            <person name="Son J.-S."/>
            <person name="Hwang Y.-J."/>
            <person name="Lee S.-Y."/>
            <person name="Ghim S.-Y."/>
        </authorList>
    </citation>
    <scope>NUCLEOTIDE SEQUENCE [LARGE SCALE GENOMIC DNA]</scope>
    <source>
        <strain evidence="2 3">KUDC3025</strain>
    </source>
</reference>
<accession>A0ABX6GRD5</accession>
<evidence type="ECO:0000256" key="1">
    <source>
        <dbReference type="SAM" id="Phobius"/>
    </source>
</evidence>
<evidence type="ECO:0000313" key="2">
    <source>
        <dbReference type="EMBL" id="QHA88810.1"/>
    </source>
</evidence>
<proteinExistence type="predicted"/>
<gene>
    <name evidence="2" type="ORF">FO014_18520</name>
</gene>
<keyword evidence="3" id="KW-1185">Reference proteome</keyword>
<feature type="transmembrane region" description="Helical" evidence="1">
    <location>
        <begin position="109"/>
        <end position="129"/>
    </location>
</feature>
<evidence type="ECO:0008006" key="4">
    <source>
        <dbReference type="Google" id="ProtNLM"/>
    </source>
</evidence>
<evidence type="ECO:0000313" key="3">
    <source>
        <dbReference type="Proteomes" id="UP000430368"/>
    </source>
</evidence>
<dbReference type="RefSeq" id="WP_111736761.1">
    <property type="nucleotide sequence ID" value="NZ_CP041764.1"/>
</dbReference>
<sequence length="136" mass="16054">MSDAVRNFGTIIAFLGMLLFIFSIAYFSYIKKDYNNTISKYLSHGLFMRRFDMLAASAGYFGSMIVTIFFWQLLTRKRIQLSKNEYLGNESYDFVNALPESETRWIKRYFHLFLIWSFSMLLGGVLMYLPDWLPIS</sequence>
<dbReference type="Proteomes" id="UP000430368">
    <property type="component" value="Chromosome"/>
</dbReference>
<feature type="transmembrane region" description="Helical" evidence="1">
    <location>
        <begin position="50"/>
        <end position="74"/>
    </location>
</feature>
<keyword evidence="1" id="KW-0472">Membrane</keyword>
<feature type="transmembrane region" description="Helical" evidence="1">
    <location>
        <begin position="12"/>
        <end position="30"/>
    </location>
</feature>
<dbReference type="EMBL" id="CP041764">
    <property type="protein sequence ID" value="QHA88810.1"/>
    <property type="molecule type" value="Genomic_DNA"/>
</dbReference>
<organism evidence="2 3">
    <name type="scientific">Serratia rhizosphaerae</name>
    <dbReference type="NCBI Taxonomy" id="2597702"/>
    <lineage>
        <taxon>Bacteria</taxon>
        <taxon>Pseudomonadati</taxon>
        <taxon>Pseudomonadota</taxon>
        <taxon>Gammaproteobacteria</taxon>
        <taxon>Enterobacterales</taxon>
        <taxon>Yersiniaceae</taxon>
        <taxon>Serratia</taxon>
    </lineage>
</organism>
<protein>
    <recommendedName>
        <fullName evidence="4">DUF3899 domain-containing protein</fullName>
    </recommendedName>
</protein>
<keyword evidence="1" id="KW-1133">Transmembrane helix</keyword>